<organism evidence="1 2">
    <name type="scientific">Thiohalocapsa halophila</name>
    <dbReference type="NCBI Taxonomy" id="69359"/>
    <lineage>
        <taxon>Bacteria</taxon>
        <taxon>Pseudomonadati</taxon>
        <taxon>Pseudomonadota</taxon>
        <taxon>Gammaproteobacteria</taxon>
        <taxon>Chromatiales</taxon>
        <taxon>Chromatiaceae</taxon>
        <taxon>Thiohalocapsa</taxon>
    </lineage>
</organism>
<evidence type="ECO:0000313" key="2">
    <source>
        <dbReference type="Proteomes" id="UP000748752"/>
    </source>
</evidence>
<dbReference type="EMBL" id="NRRV01000009">
    <property type="protein sequence ID" value="MBK1630160.1"/>
    <property type="molecule type" value="Genomic_DNA"/>
</dbReference>
<dbReference type="Proteomes" id="UP000748752">
    <property type="component" value="Unassembled WGS sequence"/>
</dbReference>
<protein>
    <recommendedName>
        <fullName evidence="3">HEAT repeat domain-containing protein</fullName>
    </recommendedName>
</protein>
<reference evidence="1 2" key="1">
    <citation type="journal article" date="2020" name="Microorganisms">
        <title>Osmotic Adaptation and Compatible Solute Biosynthesis of Phototrophic Bacteria as Revealed from Genome Analyses.</title>
        <authorList>
            <person name="Imhoff J.F."/>
            <person name="Rahn T."/>
            <person name="Kunzel S."/>
            <person name="Keller A."/>
            <person name="Neulinger S.C."/>
        </authorList>
    </citation>
    <scope>NUCLEOTIDE SEQUENCE [LARGE SCALE GENOMIC DNA]</scope>
    <source>
        <strain evidence="1 2">DSM 6210</strain>
    </source>
</reference>
<name>A0ABS1CE68_9GAMM</name>
<evidence type="ECO:0000313" key="1">
    <source>
        <dbReference type="EMBL" id="MBK1630160.1"/>
    </source>
</evidence>
<accession>A0ABS1CE68</accession>
<dbReference type="InterPro" id="IPR047715">
    <property type="entry name" value="EboA_dom"/>
</dbReference>
<gene>
    <name evidence="1" type="ORF">CKO31_05265</name>
</gene>
<evidence type="ECO:0008006" key="3">
    <source>
        <dbReference type="Google" id="ProtNLM"/>
    </source>
</evidence>
<dbReference type="RefSeq" id="WP_200234741.1">
    <property type="nucleotide sequence ID" value="NZ_NRRV01000009.1"/>
</dbReference>
<proteinExistence type="predicted"/>
<dbReference type="NCBIfam" id="NF035938">
    <property type="entry name" value="EboA_domain"/>
    <property type="match status" value="1"/>
</dbReference>
<comment type="caution">
    <text evidence="1">The sequence shown here is derived from an EMBL/GenBank/DDBJ whole genome shotgun (WGS) entry which is preliminary data.</text>
</comment>
<sequence length="298" mass="31207">MSYSEPVAAATHQDALLQALAGSGDAGLVWLRQNLEALQQSAPEAVFAKLAGAHAGARRRLGEALLGALGPELSTACGPLDTRAWGRDAAGRACLLLAALSGGASHAELADALYRSGDEGERTAVVKSLCLLPNPAVALTTARVAARTNSMRLYAAVALDNPYPGQCYDDADFNQLVLKCLFNGLPLNRVIGLQRRANPRLAAMCEDYHDERVAAGRTVPADIWLALAPCASPRGLALACARLASELPEHRRFAAQALVARRDSPEVEAALAERVAEESDAEIRAILAGATRAASADA</sequence>
<keyword evidence="2" id="KW-1185">Reference proteome</keyword>